<dbReference type="Gene3D" id="3.20.20.80">
    <property type="entry name" value="Glycosidases"/>
    <property type="match status" value="2"/>
</dbReference>
<keyword evidence="7" id="KW-1185">Reference proteome</keyword>
<feature type="domain" description="Glycosyl hydrolase family 31 C-terminal" evidence="3">
    <location>
        <begin position="594"/>
        <end position="684"/>
    </location>
</feature>
<evidence type="ECO:0000313" key="4">
    <source>
        <dbReference type="EMBL" id="PZX55526.1"/>
    </source>
</evidence>
<dbReference type="AlphaFoldDB" id="A0A2W7R8U7"/>
<sequence>MRSLFLEIKSFVYLLFFPIILLFSSCDGQSSEGDLIRVESNSITLQLSKANSTFAVVDNLGKEILPAHAISGILFTDKDISPSSAQVESYELSGNELRGKLRNSEGLAANFRMVLEADQLHIEIWAAQEDSELVMEIRTASMSPVYGLGDHGGYEGKTDLFGFRNDHFMNDKTESYNWNHYRFISTFAIFPSKGIAQVIFDKGEKRIAIDSVENKMGVSGAPKLNAYYFFGEPKQLYQSYNEVRKLEGYGSKKPKFDFFEIGYEAFGSLGWNTYQSSVQEDISTYLVKGYPLKWAVVGSGFWKGERKKPTEGTTTSFGIWDSLPEAGRNDGLPNPRYPNVQELKGFFKERGIKLLLGSRINFKALLEDGGNYNPTNDGSFVLEAMDKGYFIKNESGSTEVFDVNFPSGKTYLLNTEMPEAVEWFVSNFDKWGVDGIKEDLMLQDGVLLNNDGKQNPVNAAFMDKGQMVMIRNSAFGVPGDILRMEDTKYGFDQDRTPINALSYAYSGVGNIYPDIVAGKYLTNPLTEDQKRYFVRNAMLAAVMPVMSLGFGPWHMQNATYEASVKKAVDMHVQLVPYIYNEVIRGFETGFPYAMTPLPLAFPQDENTFYLADSTKRQYSWMIGESLLATPVFGNDYATAQSRDLYLPAGKWMDWESGEVLEGEKTYADYNFPDDKFPLFIGGNDCIVLRKNDKIYLYYFPLNFKGKDYEFTFPDGESQALIKTPSGAGKSYSITEAGIAPSELAWDEAMKGYFFEIKPGKTYTIQENR</sequence>
<dbReference type="SUPFAM" id="SSF51011">
    <property type="entry name" value="Glycosyl hydrolase domain"/>
    <property type="match status" value="1"/>
</dbReference>
<dbReference type="SUPFAM" id="SSF51445">
    <property type="entry name" value="(Trans)glycosidases"/>
    <property type="match status" value="1"/>
</dbReference>
<evidence type="ECO:0000259" key="3">
    <source>
        <dbReference type="Pfam" id="PF21365"/>
    </source>
</evidence>
<dbReference type="Proteomes" id="UP000249115">
    <property type="component" value="Unassembled WGS sequence"/>
</dbReference>
<dbReference type="InterPro" id="IPR017853">
    <property type="entry name" value="GH"/>
</dbReference>
<reference evidence="4 6" key="1">
    <citation type="submission" date="2018-06" db="EMBL/GenBank/DDBJ databases">
        <title>Genomic Encyclopedia of Archaeal and Bacterial Type Strains, Phase II (KMG-II): from individual species to whole genera.</title>
        <authorList>
            <person name="Goeker M."/>
        </authorList>
    </citation>
    <scope>NUCLEOTIDE SEQUENCE [LARGE SCALE GENOMIC DNA]</scope>
    <source>
        <strain evidence="4 6">DSM 22686</strain>
    </source>
</reference>
<organism evidence="4 6">
    <name type="scientific">Algoriphagus ratkowskyi</name>
    <dbReference type="NCBI Taxonomy" id="57028"/>
    <lineage>
        <taxon>Bacteria</taxon>
        <taxon>Pseudomonadati</taxon>
        <taxon>Bacteroidota</taxon>
        <taxon>Cytophagia</taxon>
        <taxon>Cytophagales</taxon>
        <taxon>Cyclobacteriaceae</taxon>
        <taxon>Algoriphagus</taxon>
    </lineage>
</organism>
<dbReference type="Pfam" id="PF21365">
    <property type="entry name" value="Glyco_hydro_31_3rd"/>
    <property type="match status" value="1"/>
</dbReference>
<dbReference type="Gene3D" id="2.60.40.1180">
    <property type="entry name" value="Golgi alpha-mannosidase II"/>
    <property type="match status" value="1"/>
</dbReference>
<dbReference type="EMBL" id="VORV01000001">
    <property type="protein sequence ID" value="TXD79562.1"/>
    <property type="molecule type" value="Genomic_DNA"/>
</dbReference>
<dbReference type="PROSITE" id="PS51257">
    <property type="entry name" value="PROKAR_LIPOPROTEIN"/>
    <property type="match status" value="1"/>
</dbReference>
<dbReference type="GO" id="GO:0016798">
    <property type="term" value="F:hydrolase activity, acting on glycosyl bonds"/>
    <property type="evidence" value="ECO:0007669"/>
    <property type="project" value="UniProtKB-KW"/>
</dbReference>
<protein>
    <submittedName>
        <fullName evidence="4">Alpha-glucosidase (Family GH31 glycosyl hydrolase)</fullName>
    </submittedName>
</protein>
<evidence type="ECO:0000256" key="1">
    <source>
        <dbReference type="ARBA" id="ARBA00022801"/>
    </source>
</evidence>
<dbReference type="PANTHER" id="PTHR43053:SF4">
    <property type="entry name" value="MYOGENESIS-REGULATING GLYCOSIDASE"/>
    <property type="match status" value="1"/>
</dbReference>
<dbReference type="PANTHER" id="PTHR43053">
    <property type="entry name" value="GLYCOSIDASE FAMILY 31"/>
    <property type="match status" value="1"/>
</dbReference>
<dbReference type="RefSeq" id="WP_086501785.1">
    <property type="nucleotide sequence ID" value="NZ_MSSV01000011.1"/>
</dbReference>
<dbReference type="OrthoDB" id="176168at2"/>
<accession>A0A2W7R8U7</accession>
<evidence type="ECO:0000313" key="6">
    <source>
        <dbReference type="Proteomes" id="UP000249115"/>
    </source>
</evidence>
<evidence type="ECO:0000313" key="7">
    <source>
        <dbReference type="Proteomes" id="UP000321927"/>
    </source>
</evidence>
<proteinExistence type="predicted"/>
<name>A0A2W7R8U7_9BACT</name>
<comment type="caution">
    <text evidence="4">The sequence shown here is derived from an EMBL/GenBank/DDBJ whole genome shotgun (WGS) entry which is preliminary data.</text>
</comment>
<dbReference type="InterPro" id="IPR013780">
    <property type="entry name" value="Glyco_hydro_b"/>
</dbReference>
<keyword evidence="1 4" id="KW-0378">Hydrolase</keyword>
<dbReference type="Proteomes" id="UP000321927">
    <property type="component" value="Unassembled WGS sequence"/>
</dbReference>
<evidence type="ECO:0000256" key="2">
    <source>
        <dbReference type="ARBA" id="ARBA00023295"/>
    </source>
</evidence>
<gene>
    <name evidence="5" type="ORF">ESW18_00030</name>
    <name evidence="4" type="ORF">LV84_02665</name>
</gene>
<keyword evidence="2" id="KW-0326">Glycosidase</keyword>
<dbReference type="InterPro" id="IPR048395">
    <property type="entry name" value="Glyco_hydro_31_C"/>
</dbReference>
<dbReference type="EMBL" id="QKZU01000009">
    <property type="protein sequence ID" value="PZX55526.1"/>
    <property type="molecule type" value="Genomic_DNA"/>
</dbReference>
<dbReference type="InterPro" id="IPR050985">
    <property type="entry name" value="Alpha-glycosidase_related"/>
</dbReference>
<reference evidence="5 7" key="2">
    <citation type="submission" date="2019-08" db="EMBL/GenBank/DDBJ databases">
        <title>Genome of Algoriphagus ratkowskyi IC026.</title>
        <authorList>
            <person name="Bowman J.P."/>
        </authorList>
    </citation>
    <scope>NUCLEOTIDE SEQUENCE [LARGE SCALE GENOMIC DNA]</scope>
    <source>
        <strain evidence="5 7">IC026</strain>
    </source>
</reference>
<evidence type="ECO:0000313" key="5">
    <source>
        <dbReference type="EMBL" id="TXD79562.1"/>
    </source>
</evidence>